<protein>
    <submittedName>
        <fullName evidence="2">Uncharacterized protein</fullName>
    </submittedName>
</protein>
<feature type="transmembrane region" description="Helical" evidence="1">
    <location>
        <begin position="12"/>
        <end position="33"/>
    </location>
</feature>
<reference evidence="2 3" key="1">
    <citation type="submission" date="2020-10" db="EMBL/GenBank/DDBJ databases">
        <title>Sequencing the genomes of 1000 actinobacteria strains.</title>
        <authorList>
            <person name="Klenk H.-P."/>
        </authorList>
    </citation>
    <scope>NUCLEOTIDE SEQUENCE [LARGE SCALE GENOMIC DNA]</scope>
    <source>
        <strain evidence="2 3">DSM 46744</strain>
    </source>
</reference>
<organism evidence="2 3">
    <name type="scientific">Actinomadura algeriensis</name>
    <dbReference type="NCBI Taxonomy" id="1679523"/>
    <lineage>
        <taxon>Bacteria</taxon>
        <taxon>Bacillati</taxon>
        <taxon>Actinomycetota</taxon>
        <taxon>Actinomycetes</taxon>
        <taxon>Streptosporangiales</taxon>
        <taxon>Thermomonosporaceae</taxon>
        <taxon>Actinomadura</taxon>
    </lineage>
</organism>
<accession>A0ABR9JJJ3</accession>
<comment type="caution">
    <text evidence="2">The sequence shown here is derived from an EMBL/GenBank/DDBJ whole genome shotgun (WGS) entry which is preliminary data.</text>
</comment>
<sequence length="79" mass="8486">MERERARRPVRAWTGAGLVVVGLAVALGFAFVPPHVLIPELIEDPRLRGFPEGPAGLWLAGVGAFLALSGTRRRGGRDE</sequence>
<evidence type="ECO:0000313" key="3">
    <source>
        <dbReference type="Proteomes" id="UP000627838"/>
    </source>
</evidence>
<keyword evidence="1" id="KW-0812">Transmembrane</keyword>
<dbReference type="EMBL" id="JADBDZ010000001">
    <property type="protein sequence ID" value="MBE1530720.1"/>
    <property type="molecule type" value="Genomic_DNA"/>
</dbReference>
<evidence type="ECO:0000313" key="2">
    <source>
        <dbReference type="EMBL" id="MBE1530720.1"/>
    </source>
</evidence>
<evidence type="ECO:0000256" key="1">
    <source>
        <dbReference type="SAM" id="Phobius"/>
    </source>
</evidence>
<gene>
    <name evidence="2" type="ORF">H4W34_000553</name>
</gene>
<dbReference type="RefSeq" id="WP_192757697.1">
    <property type="nucleotide sequence ID" value="NZ_JADBDZ010000001.1"/>
</dbReference>
<keyword evidence="1" id="KW-0472">Membrane</keyword>
<keyword evidence="3" id="KW-1185">Reference proteome</keyword>
<feature type="transmembrane region" description="Helical" evidence="1">
    <location>
        <begin position="53"/>
        <end position="71"/>
    </location>
</feature>
<name>A0ABR9JJJ3_9ACTN</name>
<keyword evidence="1" id="KW-1133">Transmembrane helix</keyword>
<proteinExistence type="predicted"/>
<dbReference type="Proteomes" id="UP000627838">
    <property type="component" value="Unassembled WGS sequence"/>
</dbReference>